<name>A0A2U3JZU3_9FIRM</name>
<reference evidence="3" key="1">
    <citation type="submission" date="2018-02" db="EMBL/GenBank/DDBJ databases">
        <authorList>
            <person name="Hausmann B."/>
        </authorList>
    </citation>
    <scope>NUCLEOTIDE SEQUENCE [LARGE SCALE GENOMIC DNA]</scope>
    <source>
        <strain evidence="3">Peat soil MAG SbF1</strain>
    </source>
</reference>
<accession>A0A2U3JZU3</accession>
<dbReference type="AlphaFoldDB" id="A0A2U3JZU3"/>
<evidence type="ECO:0000313" key="3">
    <source>
        <dbReference type="Proteomes" id="UP000238916"/>
    </source>
</evidence>
<feature type="region of interest" description="Disordered" evidence="1">
    <location>
        <begin position="88"/>
        <end position="116"/>
    </location>
</feature>
<gene>
    <name evidence="2" type="ORF">SBF1_1180018</name>
</gene>
<evidence type="ECO:0008006" key="4">
    <source>
        <dbReference type="Google" id="ProtNLM"/>
    </source>
</evidence>
<sequence length="116" mass="13214">MYDCVKPICCPPEYCVRDYYTHRFVPVIHPIVNINRQNIIDVPQHHYQQINRNVVVDPGYPQGYPNYQAPGYQAPGYQASGYQAPGYQAQGYQAQESPSQSFRGQGFPNRGFQGRG</sequence>
<dbReference type="Proteomes" id="UP000238916">
    <property type="component" value="Unassembled WGS sequence"/>
</dbReference>
<evidence type="ECO:0000313" key="2">
    <source>
        <dbReference type="EMBL" id="SPF32966.1"/>
    </source>
</evidence>
<organism evidence="2 3">
    <name type="scientific">Candidatus Desulfosporosinus infrequens</name>
    <dbReference type="NCBI Taxonomy" id="2043169"/>
    <lineage>
        <taxon>Bacteria</taxon>
        <taxon>Bacillati</taxon>
        <taxon>Bacillota</taxon>
        <taxon>Clostridia</taxon>
        <taxon>Eubacteriales</taxon>
        <taxon>Desulfitobacteriaceae</taxon>
        <taxon>Desulfosporosinus</taxon>
    </lineage>
</organism>
<dbReference type="EMBL" id="OMOF01000022">
    <property type="protein sequence ID" value="SPF32966.1"/>
    <property type="molecule type" value="Genomic_DNA"/>
</dbReference>
<proteinExistence type="predicted"/>
<protein>
    <recommendedName>
        <fullName evidence="4">Spore coat protein D</fullName>
    </recommendedName>
</protein>
<evidence type="ECO:0000256" key="1">
    <source>
        <dbReference type="SAM" id="MobiDB-lite"/>
    </source>
</evidence>